<evidence type="ECO:0008006" key="7">
    <source>
        <dbReference type="Google" id="ProtNLM"/>
    </source>
</evidence>
<proteinExistence type="predicted"/>
<dbReference type="InterPro" id="IPR001129">
    <property type="entry name" value="Membr-assoc_MAPEG"/>
</dbReference>
<dbReference type="PANTHER" id="PTHR35371">
    <property type="entry name" value="INNER MEMBRANE PROTEIN"/>
    <property type="match status" value="1"/>
</dbReference>
<keyword evidence="2" id="KW-0812">Transmembrane</keyword>
<sequence length="170" mass="18771">MSSLAAALGLRSPDQSTAPPSLAASYIIWQFIFAHGVLSSRAWKQYYGFDHNINPREDVTKYGQRAVEAGKLTQKQLNQIKRVESAHANSVEHFPLFVGALIWAHLAGLPVVSINRSGSFYVLARIAYGAVYILVDTPRLSQLRGITWWISNVACLRLFWLGGKAINGTA</sequence>
<comment type="subcellular location">
    <subcellularLocation>
        <location evidence="1">Membrane</location>
    </subcellularLocation>
</comment>
<keyword evidence="6" id="KW-1185">Reference proteome</keyword>
<evidence type="ECO:0000256" key="2">
    <source>
        <dbReference type="ARBA" id="ARBA00022692"/>
    </source>
</evidence>
<evidence type="ECO:0000256" key="4">
    <source>
        <dbReference type="ARBA" id="ARBA00023136"/>
    </source>
</evidence>
<dbReference type="Gene3D" id="1.20.120.550">
    <property type="entry name" value="Membrane associated eicosanoid/glutathione metabolism-like domain"/>
    <property type="match status" value="1"/>
</dbReference>
<dbReference type="EMBL" id="ML995808">
    <property type="protein sequence ID" value="KAF2774575.1"/>
    <property type="molecule type" value="Genomic_DNA"/>
</dbReference>
<dbReference type="Pfam" id="PF01124">
    <property type="entry name" value="MAPEG"/>
    <property type="match status" value="1"/>
</dbReference>
<dbReference type="AlphaFoldDB" id="A0A6G1LP22"/>
<name>A0A6G1LP22_9PEZI</name>
<dbReference type="Proteomes" id="UP000799436">
    <property type="component" value="Unassembled WGS sequence"/>
</dbReference>
<reference evidence="5" key="1">
    <citation type="journal article" date="2020" name="Stud. Mycol.">
        <title>101 Dothideomycetes genomes: a test case for predicting lifestyles and emergence of pathogens.</title>
        <authorList>
            <person name="Haridas S."/>
            <person name="Albert R."/>
            <person name="Binder M."/>
            <person name="Bloem J."/>
            <person name="Labutti K."/>
            <person name="Salamov A."/>
            <person name="Andreopoulos B."/>
            <person name="Baker S."/>
            <person name="Barry K."/>
            <person name="Bills G."/>
            <person name="Bluhm B."/>
            <person name="Cannon C."/>
            <person name="Castanera R."/>
            <person name="Culley D."/>
            <person name="Daum C."/>
            <person name="Ezra D."/>
            <person name="Gonzalez J."/>
            <person name="Henrissat B."/>
            <person name="Kuo A."/>
            <person name="Liang C."/>
            <person name="Lipzen A."/>
            <person name="Lutzoni F."/>
            <person name="Magnuson J."/>
            <person name="Mondo S."/>
            <person name="Nolan M."/>
            <person name="Ohm R."/>
            <person name="Pangilinan J."/>
            <person name="Park H.-J."/>
            <person name="Ramirez L."/>
            <person name="Alfaro M."/>
            <person name="Sun H."/>
            <person name="Tritt A."/>
            <person name="Yoshinaga Y."/>
            <person name="Zwiers L.-H."/>
            <person name="Turgeon B."/>
            <person name="Goodwin S."/>
            <person name="Spatafora J."/>
            <person name="Crous P."/>
            <person name="Grigoriev I."/>
        </authorList>
    </citation>
    <scope>NUCLEOTIDE SEQUENCE</scope>
    <source>
        <strain evidence="5">CBS 116005</strain>
    </source>
</reference>
<evidence type="ECO:0000313" key="6">
    <source>
        <dbReference type="Proteomes" id="UP000799436"/>
    </source>
</evidence>
<dbReference type="PANTHER" id="PTHR35371:SF2">
    <property type="entry name" value="MAPEG FAMILY PROTEIN"/>
    <property type="match status" value="1"/>
</dbReference>
<evidence type="ECO:0000313" key="5">
    <source>
        <dbReference type="EMBL" id="KAF2774575.1"/>
    </source>
</evidence>
<dbReference type="GO" id="GO:0016020">
    <property type="term" value="C:membrane"/>
    <property type="evidence" value="ECO:0007669"/>
    <property type="project" value="UniProtKB-SubCell"/>
</dbReference>
<protein>
    <recommendedName>
        <fullName evidence="7">Membrane-associated proteins in eicosanoid and glutathione metabolism</fullName>
    </recommendedName>
</protein>
<dbReference type="OrthoDB" id="2122304at2759"/>
<evidence type="ECO:0000256" key="1">
    <source>
        <dbReference type="ARBA" id="ARBA00004370"/>
    </source>
</evidence>
<dbReference type="SUPFAM" id="SSF161084">
    <property type="entry name" value="MAPEG domain-like"/>
    <property type="match status" value="1"/>
</dbReference>
<keyword evidence="4" id="KW-0472">Membrane</keyword>
<keyword evidence="3" id="KW-1133">Transmembrane helix</keyword>
<evidence type="ECO:0000256" key="3">
    <source>
        <dbReference type="ARBA" id="ARBA00022989"/>
    </source>
</evidence>
<organism evidence="5 6">
    <name type="scientific">Teratosphaeria nubilosa</name>
    <dbReference type="NCBI Taxonomy" id="161662"/>
    <lineage>
        <taxon>Eukaryota</taxon>
        <taxon>Fungi</taxon>
        <taxon>Dikarya</taxon>
        <taxon>Ascomycota</taxon>
        <taxon>Pezizomycotina</taxon>
        <taxon>Dothideomycetes</taxon>
        <taxon>Dothideomycetidae</taxon>
        <taxon>Mycosphaerellales</taxon>
        <taxon>Teratosphaeriaceae</taxon>
        <taxon>Teratosphaeria</taxon>
    </lineage>
</organism>
<accession>A0A6G1LP22</accession>
<gene>
    <name evidence="5" type="ORF">EJ03DRAFT_8833</name>
</gene>
<dbReference type="InterPro" id="IPR023352">
    <property type="entry name" value="MAPEG-like_dom_sf"/>
</dbReference>